<dbReference type="PROSITE" id="PS50297">
    <property type="entry name" value="ANK_REP_REGION"/>
    <property type="match status" value="2"/>
</dbReference>
<dbReference type="RefSeq" id="WP_094091623.1">
    <property type="nucleotide sequence ID" value="NZ_CP016397.1"/>
</dbReference>
<keyword evidence="2 3" id="KW-0040">ANK repeat</keyword>
<reference evidence="5" key="1">
    <citation type="submission" date="2016-07" db="EMBL/GenBank/DDBJ databases">
        <authorList>
            <person name="Florea S."/>
            <person name="Webb J.S."/>
            <person name="Jaromczyk J."/>
            <person name="Schardl C.L."/>
        </authorList>
    </citation>
    <scope>NUCLEOTIDE SEQUENCE [LARGE SCALE GENOMIC DNA]</scope>
    <source>
        <strain evidence="5">CDC-D5610</strain>
    </source>
</reference>
<dbReference type="OrthoDB" id="7628061at2"/>
<dbReference type="Gene3D" id="1.25.40.20">
    <property type="entry name" value="Ankyrin repeat-containing domain"/>
    <property type="match status" value="1"/>
</dbReference>
<dbReference type="NCBIfam" id="NF043023">
    <property type="entry name" value="T4SS_AnkH"/>
    <property type="match status" value="1"/>
</dbReference>
<keyword evidence="1" id="KW-0677">Repeat</keyword>
<dbReference type="EMBL" id="CP016397">
    <property type="protein sequence ID" value="ASQ46800.1"/>
    <property type="molecule type" value="Genomic_DNA"/>
</dbReference>
<dbReference type="Pfam" id="PF00023">
    <property type="entry name" value="Ank"/>
    <property type="match status" value="2"/>
</dbReference>
<feature type="repeat" description="ANK" evidence="3">
    <location>
        <begin position="64"/>
        <end position="96"/>
    </location>
</feature>
<evidence type="ECO:0000313" key="5">
    <source>
        <dbReference type="Proteomes" id="UP000201728"/>
    </source>
</evidence>
<evidence type="ECO:0000256" key="2">
    <source>
        <dbReference type="ARBA" id="ARBA00023043"/>
    </source>
</evidence>
<sequence length="473" mass="53974">MTIANDIISCRMPDFDFYLRQGESLDDIDEYGFTPLIECAITKQPEIARQLLARGADVNKADVTGRSPLHWAVDNNDMEMSRLLLEHGANPNAYTTSGLSILVYPVLRGQDSLKHLLYQHGAKLDFALDFINGKLMGHRFELTGDVDIVNAQGEFIELDYEGFILEFTVAVVKDSLRRFTSSYSTRHFRSHFPYLYLIMDAFGVAAELLQFQQHNLLTDKHKARLAQLVASPMLILPAASRGHALGFVRYNQWWAKIDRGENSLKEGSVNIYYITRPEVINLNFLLEFLYKKQSRRYFHEVINQKLGLKPILQLPISSQIAGNCSWANIQAIVPAAYALQELSAIPIEEFNPALAVSLYDTWVEWDQDRALDECIHRFYLANPVRKASFASMLAAVLFQACDYANPHHLERAEKILTILTLPDYYYILYSYLEEYCIKRLTRRGNNLLKLLDDCGFNPNIGVTPIATGLKDRT</sequence>
<dbReference type="InterPro" id="IPR002110">
    <property type="entry name" value="Ankyrin_rpt"/>
</dbReference>
<evidence type="ECO:0000256" key="1">
    <source>
        <dbReference type="ARBA" id="ARBA00022737"/>
    </source>
</evidence>
<dbReference type="PANTHER" id="PTHR24198:SF165">
    <property type="entry name" value="ANKYRIN REPEAT-CONTAINING PROTEIN-RELATED"/>
    <property type="match status" value="1"/>
</dbReference>
<dbReference type="SMART" id="SM00248">
    <property type="entry name" value="ANK"/>
    <property type="match status" value="2"/>
</dbReference>
<organism evidence="4 5">
    <name type="scientific">Legionella clemsonensis</name>
    <dbReference type="NCBI Taxonomy" id="1867846"/>
    <lineage>
        <taxon>Bacteria</taxon>
        <taxon>Pseudomonadati</taxon>
        <taxon>Pseudomonadota</taxon>
        <taxon>Gammaproteobacteria</taxon>
        <taxon>Legionellales</taxon>
        <taxon>Legionellaceae</taxon>
        <taxon>Legionella</taxon>
    </lineage>
</organism>
<feature type="repeat" description="ANK" evidence="3">
    <location>
        <begin position="31"/>
        <end position="63"/>
    </location>
</feature>
<accession>A0A222P4L7</accession>
<name>A0A222P4L7_9GAMM</name>
<dbReference type="PANTHER" id="PTHR24198">
    <property type="entry name" value="ANKYRIN REPEAT AND PROTEIN KINASE DOMAIN-CONTAINING PROTEIN"/>
    <property type="match status" value="1"/>
</dbReference>
<dbReference type="InterPro" id="IPR036770">
    <property type="entry name" value="Ankyrin_rpt-contain_sf"/>
</dbReference>
<dbReference type="SUPFAM" id="SSF48403">
    <property type="entry name" value="Ankyrin repeat"/>
    <property type="match status" value="1"/>
</dbReference>
<dbReference type="PROSITE" id="PS50088">
    <property type="entry name" value="ANK_REPEAT"/>
    <property type="match status" value="2"/>
</dbReference>
<protein>
    <submittedName>
        <fullName evidence="4">Ankyrin repeats (3 copies)</fullName>
    </submittedName>
</protein>
<evidence type="ECO:0000256" key="3">
    <source>
        <dbReference type="PROSITE-ProRule" id="PRU00023"/>
    </source>
</evidence>
<gene>
    <name evidence="4" type="ORF">clem_11285</name>
</gene>
<dbReference type="AlphaFoldDB" id="A0A222P4L7"/>
<keyword evidence="5" id="KW-1185">Reference proteome</keyword>
<dbReference type="InterPro" id="IPR049969">
    <property type="entry name" value="T4SS_AnkH"/>
</dbReference>
<proteinExistence type="predicted"/>
<dbReference type="KEGG" id="lcd:clem_11285"/>
<dbReference type="Proteomes" id="UP000201728">
    <property type="component" value="Chromosome"/>
</dbReference>
<evidence type="ECO:0000313" key="4">
    <source>
        <dbReference type="EMBL" id="ASQ46800.1"/>
    </source>
</evidence>